<accession>A7IAK6</accession>
<dbReference type="HOGENOM" id="CLU_1393567_0_0_2"/>
<evidence type="ECO:0000256" key="1">
    <source>
        <dbReference type="SAM" id="Phobius"/>
    </source>
</evidence>
<organism evidence="2 3">
    <name type="scientific">Methanoregula boonei (strain DSM 21154 / JCM 14090 / 6A8)</name>
    <dbReference type="NCBI Taxonomy" id="456442"/>
    <lineage>
        <taxon>Archaea</taxon>
        <taxon>Methanobacteriati</taxon>
        <taxon>Methanobacteriota</taxon>
        <taxon>Stenosarchaea group</taxon>
        <taxon>Methanomicrobia</taxon>
        <taxon>Methanomicrobiales</taxon>
        <taxon>Methanoregulaceae</taxon>
        <taxon>Methanoregula</taxon>
    </lineage>
</organism>
<reference evidence="3" key="1">
    <citation type="journal article" date="2015" name="Microbiology">
        <title>Genome of Methanoregula boonei 6A8 reveals adaptations to oligotrophic peatland environments.</title>
        <authorList>
            <person name="Braeuer S."/>
            <person name="Cadillo-Quiroz H."/>
            <person name="Kyrpides N."/>
            <person name="Woyke T."/>
            <person name="Goodwin L."/>
            <person name="Detter C."/>
            <person name="Podell S."/>
            <person name="Yavitt J.B."/>
            <person name="Zinder S.H."/>
        </authorList>
    </citation>
    <scope>NUCLEOTIDE SEQUENCE [LARGE SCALE GENOMIC DNA]</scope>
    <source>
        <strain evidence="3">DSM 21154 / JCM 14090 / 6A8</strain>
    </source>
</reference>
<proteinExistence type="predicted"/>
<feature type="transmembrane region" description="Helical" evidence="1">
    <location>
        <begin position="16"/>
        <end position="38"/>
    </location>
</feature>
<keyword evidence="1" id="KW-0472">Membrane</keyword>
<keyword evidence="1" id="KW-0812">Transmembrane</keyword>
<feature type="transmembrane region" description="Helical" evidence="1">
    <location>
        <begin position="50"/>
        <end position="67"/>
    </location>
</feature>
<sequence length="195" mass="20146">METAQGVCSAGGASPAGLIIGIILTFCLLAGFTFLIALLARSIQGRKKQLSVIGGLVAIIFAVNSVADLFPGPAEVLPVHFPAMALFILIPLAIVLAGLIWCWSENPDGIPVDAVLCSLIVTIAGFVLLGLLSISGLLARLVHPATGSPGQTEVLPGGSMMLIMALIVFVITLVFAAGGYLLIARFRNGKGRKTL</sequence>
<dbReference type="EMBL" id="CP000780">
    <property type="protein sequence ID" value="ABS56767.1"/>
    <property type="molecule type" value="Genomic_DNA"/>
</dbReference>
<feature type="transmembrane region" description="Helical" evidence="1">
    <location>
        <begin position="115"/>
        <end position="139"/>
    </location>
</feature>
<evidence type="ECO:0000313" key="2">
    <source>
        <dbReference type="EMBL" id="ABS56767.1"/>
    </source>
</evidence>
<name>A7IAK6_METB6</name>
<dbReference type="Proteomes" id="UP000002408">
    <property type="component" value="Chromosome"/>
</dbReference>
<evidence type="ECO:0000313" key="3">
    <source>
        <dbReference type="Proteomes" id="UP000002408"/>
    </source>
</evidence>
<feature type="transmembrane region" description="Helical" evidence="1">
    <location>
        <begin position="159"/>
        <end position="183"/>
    </location>
</feature>
<dbReference type="RefSeq" id="WP_012107827.1">
    <property type="nucleotide sequence ID" value="NC_009712.1"/>
</dbReference>
<keyword evidence="3" id="KW-1185">Reference proteome</keyword>
<protein>
    <submittedName>
        <fullName evidence="2">Uncharacterized protein</fullName>
    </submittedName>
</protein>
<feature type="transmembrane region" description="Helical" evidence="1">
    <location>
        <begin position="79"/>
        <end position="103"/>
    </location>
</feature>
<dbReference type="AlphaFoldDB" id="A7IAK6"/>
<dbReference type="KEGG" id="mbn:Mboo_2253"/>
<keyword evidence="1" id="KW-1133">Transmembrane helix</keyword>
<gene>
    <name evidence="2" type="ordered locus">Mboo_2253</name>
</gene>
<dbReference type="GeneID" id="5409941"/>